<keyword evidence="7 12" id="KW-0865">Zymogen</keyword>
<evidence type="ECO:0000256" key="2">
    <source>
        <dbReference type="ARBA" id="ARBA00022475"/>
    </source>
</evidence>
<keyword evidence="11 12" id="KW-0670">Pyruvate</keyword>
<feature type="chain" id="PRO_5044914859" description="Phosphatidylserine decarboxylase beta chain" evidence="12">
    <location>
        <begin position="1"/>
        <end position="251"/>
    </location>
</feature>
<comment type="pathway">
    <text evidence="12">Phospholipid metabolism; phosphatidylethanolamine biosynthesis; phosphatidylethanolamine from CDP-diacylglycerol: step 2/2.</text>
</comment>
<evidence type="ECO:0000256" key="9">
    <source>
        <dbReference type="ARBA" id="ARBA00023239"/>
    </source>
</evidence>
<dbReference type="EMBL" id="OZ034688">
    <property type="protein sequence ID" value="CAL1329523.1"/>
    <property type="molecule type" value="Genomic_DNA"/>
</dbReference>
<evidence type="ECO:0000256" key="5">
    <source>
        <dbReference type="ARBA" id="ARBA00023098"/>
    </source>
</evidence>
<proteinExistence type="inferred from homology"/>
<reference evidence="14" key="1">
    <citation type="submission" date="2024-04" db="EMBL/GenBank/DDBJ databases">
        <authorList>
            <person name="Manzano-Marin A."/>
            <person name="Manzano-Marin A."/>
            <person name="Alejandro Manzano Marin A."/>
        </authorList>
    </citation>
    <scope>NUCLEOTIDE SEQUENCE [LARGE SCALE GENOMIC DNA]</scope>
    <source>
        <strain evidence="14">TABTEA</strain>
    </source>
</reference>
<feature type="site" description="Cleavage (non-hydrolytic); by autocatalysis" evidence="12">
    <location>
        <begin position="251"/>
        <end position="252"/>
    </location>
</feature>
<dbReference type="InterPro" id="IPR033178">
    <property type="entry name" value="PSD_type1_pro"/>
</dbReference>
<comment type="catalytic activity">
    <reaction evidence="12">
        <text>a 1,2-diacyl-sn-glycero-3-phospho-L-serine + H(+) = a 1,2-diacyl-sn-glycero-3-phosphoethanolamine + CO2</text>
        <dbReference type="Rhea" id="RHEA:20828"/>
        <dbReference type="ChEBI" id="CHEBI:15378"/>
        <dbReference type="ChEBI" id="CHEBI:16526"/>
        <dbReference type="ChEBI" id="CHEBI:57262"/>
        <dbReference type="ChEBI" id="CHEBI:64612"/>
        <dbReference type="EC" id="4.1.1.65"/>
    </reaction>
</comment>
<sequence>MLKSKIFTKYIIKLWITQFFGWFANKKIKYITFFMIKFFVKIYKININEAKYTNLKDYATFNDFFVRSLKKNARKIVSKKYQVAYPVDGTISQFGSINDIYLFQAKKNFYTLNNLLVKKHYLIDKFKNGNFITIYLSPSDYHRVHMPCDGLLKEMIYVPGDLFSVNLFSVKKIPNLFSRNERLICVFKTDIGLMIQILVGAIIVGSISTVWFGCVNSYRKNKINHFIYPDFNLKGSIFLKKGEEMGMFKLGSTVINLFEPNKIFFNNSLHLGCITRVGDLLAESFSNELSYLPKN</sequence>
<evidence type="ECO:0000256" key="3">
    <source>
        <dbReference type="ARBA" id="ARBA00022516"/>
    </source>
</evidence>
<evidence type="ECO:0000256" key="13">
    <source>
        <dbReference type="SAM" id="Phobius"/>
    </source>
</evidence>
<evidence type="ECO:0000256" key="10">
    <source>
        <dbReference type="ARBA" id="ARBA00023264"/>
    </source>
</evidence>
<keyword evidence="3 12" id="KW-0444">Lipid biosynthesis</keyword>
<feature type="modified residue" description="Pyruvic acid (Ser); by autocatalysis" evidence="12">
    <location>
        <position position="252"/>
    </location>
</feature>
<accession>A0ABM9NPV2</accession>
<dbReference type="EC" id="4.1.1.65" evidence="12"/>
<evidence type="ECO:0000256" key="12">
    <source>
        <dbReference type="HAMAP-Rule" id="MF_00662"/>
    </source>
</evidence>
<keyword evidence="13" id="KW-0812">Transmembrane</keyword>
<dbReference type="HAMAP" id="MF_00662">
    <property type="entry name" value="PS_decarb_PSD_B_type1"/>
    <property type="match status" value="1"/>
</dbReference>
<dbReference type="PANTHER" id="PTHR10067">
    <property type="entry name" value="PHOSPHATIDYLSERINE DECARBOXYLASE"/>
    <property type="match status" value="1"/>
</dbReference>
<evidence type="ECO:0000256" key="7">
    <source>
        <dbReference type="ARBA" id="ARBA00023145"/>
    </source>
</evidence>
<keyword evidence="10 12" id="KW-1208">Phospholipid metabolism</keyword>
<evidence type="ECO:0000256" key="8">
    <source>
        <dbReference type="ARBA" id="ARBA00023209"/>
    </source>
</evidence>
<feature type="transmembrane region" description="Helical" evidence="13">
    <location>
        <begin position="193"/>
        <end position="215"/>
    </location>
</feature>
<comment type="subunit">
    <text evidence="12">Heterodimer of a large membrane-associated beta subunit and a small pyruvoyl-containing alpha subunit.</text>
</comment>
<feature type="active site" description="Charge relay system; for autoendoproteolytic cleavage activity" evidence="12">
    <location>
        <position position="145"/>
    </location>
</feature>
<keyword evidence="8 12" id="KW-0594">Phospholipid biosynthesis</keyword>
<keyword evidence="6 12" id="KW-0472">Membrane</keyword>
<evidence type="ECO:0000256" key="11">
    <source>
        <dbReference type="ARBA" id="ARBA00023317"/>
    </source>
</evidence>
<evidence type="ECO:0000256" key="4">
    <source>
        <dbReference type="ARBA" id="ARBA00022793"/>
    </source>
</evidence>
<dbReference type="Proteomes" id="UP001497533">
    <property type="component" value="Chromosome"/>
</dbReference>
<dbReference type="InterPro" id="IPR033177">
    <property type="entry name" value="PSD-B"/>
</dbReference>
<evidence type="ECO:0000256" key="6">
    <source>
        <dbReference type="ARBA" id="ARBA00023136"/>
    </source>
</evidence>
<gene>
    <name evidence="12 14" type="primary">psd</name>
    <name evidence="14" type="ORF">PRHACTZTBTEA_620</name>
</gene>
<name>A0ABM9NPV2_9GAMM</name>
<comment type="similarity">
    <text evidence="12">Belongs to the phosphatidylserine decarboxylase family. PSD-B subfamily. Prokaryotic type I sub-subfamily.</text>
</comment>
<feature type="chain" id="PRO_5044914858" description="Phosphatidylserine decarboxylase alpha chain" evidence="12">
    <location>
        <begin position="252"/>
        <end position="295"/>
    </location>
</feature>
<keyword evidence="15" id="KW-1185">Reference proteome</keyword>
<dbReference type="GO" id="GO:0004609">
    <property type="term" value="F:phosphatidylserine decarboxylase activity"/>
    <property type="evidence" value="ECO:0007669"/>
    <property type="project" value="UniProtKB-EC"/>
</dbReference>
<comment type="subcellular location">
    <subcellularLocation>
        <location evidence="12">Cell membrane</location>
        <topology evidence="12">Peripheral membrane protein</topology>
    </subcellularLocation>
</comment>
<keyword evidence="5 12" id="KW-0443">Lipid metabolism</keyword>
<comment type="PTM">
    <text evidence="12">Is synthesized initially as an inactive proenzyme. Formation of the active enzyme involves a self-maturation process in which the active site pyruvoyl group is generated from an internal serine residue via an autocatalytic post-translational modification. Two non-identical subunits are generated from the proenzyme in this reaction, and the pyruvate is formed at the N-terminus of the alpha chain, which is derived from the carboxyl end of the proenzyme. The autoendoproteolytic cleavage occurs by a canonical serine protease mechanism, in which the side chain hydroxyl group of the serine supplies its oxygen atom to form the C-terminus of the beta chain, while the remainder of the serine residue undergoes an oxidative deamination to produce ammonia and the pyruvoyl prosthetic group on the alpha chain. During this reaction, the Ser that is part of the protease active site of the proenzyme becomes the pyruvoyl prosthetic group, which constitutes an essential element of the active site of the mature decarboxylase.</text>
</comment>
<keyword evidence="2 12" id="KW-1003">Cell membrane</keyword>
<dbReference type="NCBIfam" id="TIGR00163">
    <property type="entry name" value="PS_decarb"/>
    <property type="match status" value="1"/>
</dbReference>
<dbReference type="Pfam" id="PF02666">
    <property type="entry name" value="PS_Dcarbxylase"/>
    <property type="match status" value="1"/>
</dbReference>
<keyword evidence="9 12" id="KW-0456">Lyase</keyword>
<evidence type="ECO:0000313" key="15">
    <source>
        <dbReference type="Proteomes" id="UP001497533"/>
    </source>
</evidence>
<keyword evidence="13" id="KW-1133">Transmembrane helix</keyword>
<evidence type="ECO:0000256" key="1">
    <source>
        <dbReference type="ARBA" id="ARBA00005189"/>
    </source>
</evidence>
<keyword evidence="4 12" id="KW-0210">Decarboxylase</keyword>
<feature type="active site" description="Charge relay system; for autoendoproteolytic cleavage activity" evidence="12">
    <location>
        <position position="88"/>
    </location>
</feature>
<dbReference type="InterPro" id="IPR003817">
    <property type="entry name" value="PS_Dcarbxylase"/>
</dbReference>
<protein>
    <recommendedName>
        <fullName evidence="12">Phosphatidylserine decarboxylase proenzyme</fullName>
        <ecNumber evidence="12">4.1.1.65</ecNumber>
    </recommendedName>
    <component>
        <recommendedName>
            <fullName evidence="12">Phosphatidylserine decarboxylase alpha chain</fullName>
        </recommendedName>
    </component>
    <component>
        <recommendedName>
            <fullName evidence="12">Phosphatidylserine decarboxylase beta chain</fullName>
        </recommendedName>
    </component>
</protein>
<evidence type="ECO:0000313" key="14">
    <source>
        <dbReference type="EMBL" id="CAL1329523.1"/>
    </source>
</evidence>
<feature type="active site" description="Charge relay system; for autoendoproteolytic cleavage activity" evidence="12">
    <location>
        <position position="252"/>
    </location>
</feature>
<comment type="function">
    <text evidence="12">Catalyzes the formation of phosphatidylethanolamine (PtdEtn) from phosphatidylserine (PtdSer).</text>
</comment>
<comment type="pathway">
    <text evidence="1">Lipid metabolism.</text>
</comment>
<dbReference type="PANTHER" id="PTHR10067:SF6">
    <property type="entry name" value="PHOSPHATIDYLSERINE DECARBOXYLASE PROENZYME, MITOCHONDRIAL"/>
    <property type="match status" value="1"/>
</dbReference>
<dbReference type="RefSeq" id="WP_341764978.1">
    <property type="nucleotide sequence ID" value="NZ_OZ034688.1"/>
</dbReference>
<feature type="active site" description="Schiff-base intermediate with substrate; via pyruvic acid; for decarboxylase activity" evidence="12">
    <location>
        <position position="252"/>
    </location>
</feature>
<organism evidence="14 15">
    <name type="scientific">Candidatus Providencia siddallii</name>
    <dbReference type="NCBI Taxonomy" id="1715285"/>
    <lineage>
        <taxon>Bacteria</taxon>
        <taxon>Pseudomonadati</taxon>
        <taxon>Pseudomonadota</taxon>
        <taxon>Gammaproteobacteria</taxon>
        <taxon>Enterobacterales</taxon>
        <taxon>Morganellaceae</taxon>
        <taxon>Providencia</taxon>
    </lineage>
</organism>
<comment type="cofactor">
    <cofactor evidence="12">
        <name>pyruvate</name>
        <dbReference type="ChEBI" id="CHEBI:15361"/>
    </cofactor>
    <text evidence="12">Binds 1 pyruvoyl group covalently per subunit.</text>
</comment>